<accession>A0A813IMV0</accession>
<name>A0A813IMV0_POLGL</name>
<dbReference type="Proteomes" id="UP000626109">
    <property type="component" value="Unassembled WGS sequence"/>
</dbReference>
<evidence type="ECO:0000313" key="2">
    <source>
        <dbReference type="Proteomes" id="UP000626109"/>
    </source>
</evidence>
<proteinExistence type="predicted"/>
<gene>
    <name evidence="1" type="ORF">PGLA2088_LOCUS10395</name>
</gene>
<feature type="non-terminal residue" evidence="1">
    <location>
        <position position="520"/>
    </location>
</feature>
<comment type="caution">
    <text evidence="1">The sequence shown here is derived from an EMBL/GenBank/DDBJ whole genome shotgun (WGS) entry which is preliminary data.</text>
</comment>
<dbReference type="AlphaFoldDB" id="A0A813IMV0"/>
<protein>
    <submittedName>
        <fullName evidence="1">Uncharacterized protein</fullName>
    </submittedName>
</protein>
<evidence type="ECO:0000313" key="1">
    <source>
        <dbReference type="EMBL" id="CAE8653419.1"/>
    </source>
</evidence>
<dbReference type="EMBL" id="CAJNNW010011677">
    <property type="protein sequence ID" value="CAE8653419.1"/>
    <property type="molecule type" value="Genomic_DNA"/>
</dbReference>
<organism evidence="1 2">
    <name type="scientific">Polarella glacialis</name>
    <name type="common">Dinoflagellate</name>
    <dbReference type="NCBI Taxonomy" id="89957"/>
    <lineage>
        <taxon>Eukaryota</taxon>
        <taxon>Sar</taxon>
        <taxon>Alveolata</taxon>
        <taxon>Dinophyceae</taxon>
        <taxon>Suessiales</taxon>
        <taxon>Suessiaceae</taxon>
        <taxon>Polarella</taxon>
    </lineage>
</organism>
<sequence>MLRLLRNDVSRQCGRTFFDLTHAFRIEARKGTRDYSSCVVPGGLLEGQHLHAGRAKKKWASPEGRLKLLNFLQVNHPHMDASGMTPQWWTAHVEGRLSSLSSTCRVCGFHTVPLLGNIMSGRGFPCVCNGNARWGTRSGFDRLKSILDSTRFAHIDHSAIDWNWWQHNILGNVSKLTVVCRSCGYHAESTTSRLVNGQEFHCLCGSGLRWASRGGFERVKLTLNRKRFQHINHAGVNWNWWQHEVQNNQSKVSVMCRKCGYQIASRICWIVSGHVFNCGCTGNARWATRGGFDRCKAILDNDERFVHIDHSDIDWNWWQHNVRNSRSKLSVVCRACKQNATARLNDVTHKGQGFGCACQNKTERKLLEWLEERYETVEREVGGCRNPSTGRTLPFDFCIRKRILIELDGWLHFCGTDFSGNACDAHPKRDYFKERWAMKTGHVLIRVLQKDVWNDLNDWQTYMLRSIAEAETDTEPRIILPHAAEYKTGIYFDLRAGRKADVATEIFGESEYLGPHRRRD</sequence>
<reference evidence="1" key="1">
    <citation type="submission" date="2021-02" db="EMBL/GenBank/DDBJ databases">
        <authorList>
            <person name="Dougan E. K."/>
            <person name="Rhodes N."/>
            <person name="Thang M."/>
            <person name="Chan C."/>
        </authorList>
    </citation>
    <scope>NUCLEOTIDE SEQUENCE</scope>
</reference>